<organism evidence="1 2">
    <name type="scientific">Gossypium arboreum</name>
    <name type="common">Tree cotton</name>
    <name type="synonym">Gossypium nanking</name>
    <dbReference type="NCBI Taxonomy" id="29729"/>
    <lineage>
        <taxon>Eukaryota</taxon>
        <taxon>Viridiplantae</taxon>
        <taxon>Streptophyta</taxon>
        <taxon>Embryophyta</taxon>
        <taxon>Tracheophyta</taxon>
        <taxon>Spermatophyta</taxon>
        <taxon>Magnoliopsida</taxon>
        <taxon>eudicotyledons</taxon>
        <taxon>Gunneridae</taxon>
        <taxon>Pentapetalae</taxon>
        <taxon>rosids</taxon>
        <taxon>malvids</taxon>
        <taxon>Malvales</taxon>
        <taxon>Malvaceae</taxon>
        <taxon>Malvoideae</taxon>
        <taxon>Gossypium</taxon>
    </lineage>
</organism>
<keyword evidence="2" id="KW-1185">Reference proteome</keyword>
<proteinExistence type="predicted"/>
<dbReference type="EMBL" id="JRRC01460209">
    <property type="protein sequence ID" value="KHG06793.1"/>
    <property type="molecule type" value="Genomic_DNA"/>
</dbReference>
<comment type="caution">
    <text evidence="1">The sequence shown here is derived from an EMBL/GenBank/DDBJ whole genome shotgun (WGS) entry which is preliminary data.</text>
</comment>
<gene>
    <name evidence="1" type="ORF">F383_33132</name>
</gene>
<name>A0A0B0MXL0_GOSAR</name>
<evidence type="ECO:0000313" key="1">
    <source>
        <dbReference type="EMBL" id="KHG06793.1"/>
    </source>
</evidence>
<protein>
    <submittedName>
        <fullName evidence="1">Uncharacterized protein</fullName>
    </submittedName>
</protein>
<dbReference type="Proteomes" id="UP000032142">
    <property type="component" value="Unassembled WGS sequence"/>
</dbReference>
<evidence type="ECO:0000313" key="2">
    <source>
        <dbReference type="Proteomes" id="UP000032142"/>
    </source>
</evidence>
<reference evidence="2" key="1">
    <citation type="submission" date="2014-09" db="EMBL/GenBank/DDBJ databases">
        <authorList>
            <person name="Mudge J."/>
            <person name="Ramaraj T."/>
            <person name="Lindquist I.E."/>
            <person name="Bharti A.K."/>
            <person name="Sundararajan A."/>
            <person name="Cameron C.T."/>
            <person name="Woodward J.E."/>
            <person name="May G.D."/>
            <person name="Brubaker C."/>
            <person name="Broadhvest J."/>
            <person name="Wilkins T.A."/>
        </authorList>
    </citation>
    <scope>NUCLEOTIDE SEQUENCE</scope>
    <source>
        <strain evidence="2">cv. AKA8401</strain>
    </source>
</reference>
<sequence>MVLHVIKYQCHCPR</sequence>
<accession>A0A0B0MXL0</accession>